<accession>A0A023D9R3</accession>
<dbReference type="RefSeq" id="WP_042061497.1">
    <property type="nucleotide sequence ID" value="NZ_BAND01000135.1"/>
</dbReference>
<name>A0A023D9R3_ACIMT</name>
<dbReference type="OrthoDB" id="5244073at2"/>
<reference evidence="2" key="1">
    <citation type="journal article" date="2014" name="FEMS Microbiol. Lett.">
        <title>Draft Genomic DNA Sequence of the Facultatively Methylotrophic Bacterium Acidomonas methanolica type strain MB58.</title>
        <authorList>
            <person name="Higashiura N."/>
            <person name="Hadano H."/>
            <person name="Hirakawa H."/>
            <person name="Matsutani M."/>
            <person name="Takabe S."/>
            <person name="Matsushita K."/>
            <person name="Azuma Y."/>
        </authorList>
    </citation>
    <scope>NUCLEOTIDE SEQUENCE [LARGE SCALE GENOMIC DNA]</scope>
    <source>
        <strain evidence="2">MB58</strain>
    </source>
</reference>
<evidence type="ECO:0000313" key="2">
    <source>
        <dbReference type="Proteomes" id="UP000019760"/>
    </source>
</evidence>
<evidence type="ECO:0000313" key="1">
    <source>
        <dbReference type="EMBL" id="GAJ30445.1"/>
    </source>
</evidence>
<reference evidence="1 2" key="2">
    <citation type="journal article" date="2014" name="FEMS Microbiol. Lett.">
        <title>Draft genomic DNA sequence of the facultatively methylotrophic bacterium Acidomonas methanolica type strain MB58.</title>
        <authorList>
            <person name="Higashiura N."/>
            <person name="Hadano H."/>
            <person name="Hirakawa H."/>
            <person name="Matsutani M."/>
            <person name="Takabe S."/>
            <person name="Matsushita K."/>
            <person name="Azuma Y."/>
        </authorList>
    </citation>
    <scope>NUCLEOTIDE SEQUENCE [LARGE SCALE GENOMIC DNA]</scope>
    <source>
        <strain evidence="1 2">MB58</strain>
    </source>
</reference>
<organism evidence="1 2">
    <name type="scientific">Acidomonas methanolica NBRC 104435</name>
    <dbReference type="NCBI Taxonomy" id="1231351"/>
    <lineage>
        <taxon>Bacteria</taxon>
        <taxon>Pseudomonadati</taxon>
        <taxon>Pseudomonadota</taxon>
        <taxon>Alphaproteobacteria</taxon>
        <taxon>Acetobacterales</taxon>
        <taxon>Acetobacteraceae</taxon>
        <taxon>Acidomonas</taxon>
    </lineage>
</organism>
<gene>
    <name evidence="1" type="ORF">Amme_136_023</name>
</gene>
<dbReference type="EMBL" id="BAND01000135">
    <property type="protein sequence ID" value="GAJ30445.1"/>
    <property type="molecule type" value="Genomic_DNA"/>
</dbReference>
<keyword evidence="2" id="KW-1185">Reference proteome</keyword>
<dbReference type="Proteomes" id="UP000019760">
    <property type="component" value="Unassembled WGS sequence"/>
</dbReference>
<dbReference type="AlphaFoldDB" id="A0A023D9R3"/>
<protein>
    <submittedName>
        <fullName evidence="1">Uncharacterized protein</fullName>
    </submittedName>
</protein>
<comment type="caution">
    <text evidence="1">The sequence shown here is derived from an EMBL/GenBank/DDBJ whole genome shotgun (WGS) entry which is preliminary data.</text>
</comment>
<proteinExistence type="predicted"/>
<sequence>MKRAICAYVLGAVAQGVFLAPVALAPIAMAPVALAKPVSRDVAPVETARGYAAALARLGAPPPAFPHAIPRRGGPLYAHADPESGMISFDATASCGGAQYCAYGSFMRRAETPGTFPEILKDMRGRVLTRRVGPNLWFTPEHAMGDTFPAQIQWRDGGVTYTVAWRGLPQDRAETILAEVYRSRP</sequence>